<evidence type="ECO:0008006" key="3">
    <source>
        <dbReference type="Google" id="ProtNLM"/>
    </source>
</evidence>
<proteinExistence type="predicted"/>
<keyword evidence="2" id="KW-1185">Reference proteome</keyword>
<dbReference type="RefSeq" id="WP_425345507.1">
    <property type="nucleotide sequence ID" value="NZ_JBGUBD010000005.1"/>
</dbReference>
<protein>
    <recommendedName>
        <fullName evidence="3">Secreted protein</fullName>
    </recommendedName>
</protein>
<evidence type="ECO:0000313" key="1">
    <source>
        <dbReference type="EMBL" id="MFA9478581.1"/>
    </source>
</evidence>
<gene>
    <name evidence="1" type="ORF">ACERK3_09765</name>
</gene>
<evidence type="ECO:0000313" key="2">
    <source>
        <dbReference type="Proteomes" id="UP001575105"/>
    </source>
</evidence>
<organism evidence="1 2">
    <name type="scientific">Natronomicrosphaera hydrolytica</name>
    <dbReference type="NCBI Taxonomy" id="3242702"/>
    <lineage>
        <taxon>Bacteria</taxon>
        <taxon>Pseudomonadati</taxon>
        <taxon>Planctomycetota</taxon>
        <taxon>Phycisphaerae</taxon>
        <taxon>Phycisphaerales</taxon>
        <taxon>Phycisphaeraceae</taxon>
        <taxon>Natronomicrosphaera</taxon>
    </lineage>
</organism>
<reference evidence="1 2" key="1">
    <citation type="submission" date="2024-08" db="EMBL/GenBank/DDBJ databases">
        <title>Whole-genome sequencing of halo(alkali)philic microorganisms from hypersaline lakes.</title>
        <authorList>
            <person name="Sorokin D.Y."/>
            <person name="Merkel A.Y."/>
            <person name="Messina E."/>
            <person name="Yakimov M."/>
        </authorList>
    </citation>
    <scope>NUCLEOTIDE SEQUENCE [LARGE SCALE GENOMIC DNA]</scope>
    <source>
        <strain evidence="1 2">AB-hyl4</strain>
    </source>
</reference>
<sequence>MTRFGVLLALARCAFSRPLLSVSGMWCRCRFPTLSGMSMFALTDTAQGIDESINLMYIHQIDGFGFTLSD</sequence>
<dbReference type="Proteomes" id="UP001575105">
    <property type="component" value="Unassembled WGS sequence"/>
</dbReference>
<dbReference type="EMBL" id="JBGUBD010000005">
    <property type="protein sequence ID" value="MFA9478581.1"/>
    <property type="molecule type" value="Genomic_DNA"/>
</dbReference>
<accession>A0ABV4U4W8</accession>
<name>A0ABV4U4W8_9BACT</name>
<comment type="caution">
    <text evidence="1">The sequence shown here is derived from an EMBL/GenBank/DDBJ whole genome shotgun (WGS) entry which is preliminary data.</text>
</comment>